<evidence type="ECO:0000256" key="4">
    <source>
        <dbReference type="ARBA" id="ARBA00022989"/>
    </source>
</evidence>
<evidence type="ECO:0000256" key="2">
    <source>
        <dbReference type="ARBA" id="ARBA00005982"/>
    </source>
</evidence>
<evidence type="ECO:0000256" key="6">
    <source>
        <dbReference type="SAM" id="Phobius"/>
    </source>
</evidence>
<dbReference type="EMBL" id="LRBV02000005">
    <property type="status" value="NOT_ANNOTATED_CDS"/>
    <property type="molecule type" value="Genomic_DNA"/>
</dbReference>
<evidence type="ECO:0000256" key="3">
    <source>
        <dbReference type="ARBA" id="ARBA00022692"/>
    </source>
</evidence>
<dbReference type="AlphaFoldDB" id="A0A7N2LNJ3"/>
<evidence type="ECO:0000313" key="8">
    <source>
        <dbReference type="Proteomes" id="UP000594261"/>
    </source>
</evidence>
<comment type="subcellular location">
    <subcellularLocation>
        <location evidence="1">Membrane</location>
        <topology evidence="1">Multi-pass membrane protein</topology>
    </subcellularLocation>
</comment>
<proteinExistence type="inferred from homology"/>
<dbReference type="OrthoDB" id="8904098at2759"/>
<feature type="transmembrane region" description="Helical" evidence="6">
    <location>
        <begin position="531"/>
        <end position="553"/>
    </location>
</feature>
<feature type="transmembrane region" description="Helical" evidence="6">
    <location>
        <begin position="178"/>
        <end position="197"/>
    </location>
</feature>
<feature type="transmembrane region" description="Helical" evidence="6">
    <location>
        <begin position="209"/>
        <end position="229"/>
    </location>
</feature>
<sequence>MNTHLDVPAKRPKGGLVTIPFIIANEALEKVASWGLVPNMIMYLMLEYHLGLAEGANLLFYWLAATQFMPLFGAFLADSYLGRFLTIALGSIASLLGMLLLCLTTMIPEARPPPCNPFTTHSCKSPTTAQMTLLISSFAIMSIGAGGTRPCSLVFGADQLEKKDNPQSQRVLRSFFGWYYASAALSILIAFTGIVYIQDHLGWKVGFGVPTILMFLSAFFFFLASPLYVMKKPSKSIFTSFLHVLVAAYRKRKFPLPHTDLSYKWYYQKGSKLVLPTNKLWFLNRACIIRNTGKEIAPNAFAASDPWNFCTIEQVEEVKALIKVLPLWSTGIMVSISATQSSFPLLQAKSMNRHITSSFKIPPASFGLFSIVALIVWVALYYRVIVPLASKIKGKPMWLGAKQRMGIGVFLSCLAMVVSAMVEKIRRGRAIQEGFMNNANEDSEMSALWLVPQYCLIGLAEAFNAIGQIEFYYAELPKGMSSIAMALFQLGMGFASLTASAILSTVNKITSSGGKDSWVSKNIDKGHYDNYYWLLAVLSFINLLYFFVCSWIYGPAAVELESEIKDGQIGE</sequence>
<keyword evidence="8" id="KW-1185">Reference proteome</keyword>
<feature type="transmembrane region" description="Helical" evidence="6">
    <location>
        <begin position="59"/>
        <end position="77"/>
    </location>
</feature>
<feature type="transmembrane region" description="Helical" evidence="6">
    <location>
        <begin position="486"/>
        <end position="510"/>
    </location>
</feature>
<feature type="transmembrane region" description="Helical" evidence="6">
    <location>
        <begin position="446"/>
        <end position="466"/>
    </location>
</feature>
<dbReference type="SUPFAM" id="SSF103473">
    <property type="entry name" value="MFS general substrate transporter"/>
    <property type="match status" value="1"/>
</dbReference>
<dbReference type="Pfam" id="PF00854">
    <property type="entry name" value="PTR2"/>
    <property type="match status" value="1"/>
</dbReference>
<organism evidence="7 8">
    <name type="scientific">Quercus lobata</name>
    <name type="common">Valley oak</name>
    <dbReference type="NCBI Taxonomy" id="97700"/>
    <lineage>
        <taxon>Eukaryota</taxon>
        <taxon>Viridiplantae</taxon>
        <taxon>Streptophyta</taxon>
        <taxon>Embryophyta</taxon>
        <taxon>Tracheophyta</taxon>
        <taxon>Spermatophyta</taxon>
        <taxon>Magnoliopsida</taxon>
        <taxon>eudicotyledons</taxon>
        <taxon>Gunneridae</taxon>
        <taxon>Pentapetalae</taxon>
        <taxon>rosids</taxon>
        <taxon>fabids</taxon>
        <taxon>Fagales</taxon>
        <taxon>Fagaceae</taxon>
        <taxon>Quercus</taxon>
    </lineage>
</organism>
<dbReference type="InterPro" id="IPR036259">
    <property type="entry name" value="MFS_trans_sf"/>
</dbReference>
<evidence type="ECO:0000256" key="5">
    <source>
        <dbReference type="ARBA" id="ARBA00023136"/>
    </source>
</evidence>
<dbReference type="GeneID" id="115990153"/>
<dbReference type="KEGG" id="qlo:115990153"/>
<evidence type="ECO:0000313" key="7">
    <source>
        <dbReference type="EnsemblPlants" id="QL05p021481:mrna"/>
    </source>
</evidence>
<name>A0A7N2LNJ3_QUELO</name>
<dbReference type="InterPro" id="IPR000109">
    <property type="entry name" value="POT_fam"/>
</dbReference>
<dbReference type="EnsemblPlants" id="QL05p021481:mrna">
    <property type="protein sequence ID" value="QL05p021481:mrna"/>
    <property type="gene ID" value="QL05p021481"/>
</dbReference>
<protein>
    <submittedName>
        <fullName evidence="7">Uncharacterized protein</fullName>
    </submittedName>
</protein>
<dbReference type="GO" id="GO:0016020">
    <property type="term" value="C:membrane"/>
    <property type="evidence" value="ECO:0007669"/>
    <property type="project" value="UniProtKB-SubCell"/>
</dbReference>
<dbReference type="OMA" id="YLICSWA"/>
<feature type="transmembrane region" description="Helical" evidence="6">
    <location>
        <begin position="361"/>
        <end position="385"/>
    </location>
</feature>
<dbReference type="Gene3D" id="1.20.1250.20">
    <property type="entry name" value="MFS general substrate transporter like domains"/>
    <property type="match status" value="1"/>
</dbReference>
<gene>
    <name evidence="7" type="primary">LOC115990153</name>
</gene>
<keyword evidence="4 6" id="KW-1133">Transmembrane helix</keyword>
<keyword evidence="5 6" id="KW-0472">Membrane</keyword>
<dbReference type="Gramene" id="QL05p021481:mrna">
    <property type="protein sequence ID" value="QL05p021481:mrna"/>
    <property type="gene ID" value="QL05p021481"/>
</dbReference>
<evidence type="ECO:0000256" key="1">
    <source>
        <dbReference type="ARBA" id="ARBA00004141"/>
    </source>
</evidence>
<feature type="transmembrane region" description="Helical" evidence="6">
    <location>
        <begin position="84"/>
        <end position="107"/>
    </location>
</feature>
<accession>A0A7N2LNJ3</accession>
<keyword evidence="3 6" id="KW-0812">Transmembrane</keyword>
<reference evidence="7 8" key="1">
    <citation type="journal article" date="2016" name="G3 (Bethesda)">
        <title>First Draft Assembly and Annotation of the Genome of a California Endemic Oak Quercus lobata Nee (Fagaceae).</title>
        <authorList>
            <person name="Sork V.L."/>
            <person name="Fitz-Gibbon S.T."/>
            <person name="Puiu D."/>
            <person name="Crepeau M."/>
            <person name="Gugger P.F."/>
            <person name="Sherman R."/>
            <person name="Stevens K."/>
            <person name="Langley C.H."/>
            <person name="Pellegrini M."/>
            <person name="Salzberg S.L."/>
        </authorList>
    </citation>
    <scope>NUCLEOTIDE SEQUENCE [LARGE SCALE GENOMIC DNA]</scope>
    <source>
        <strain evidence="7 8">cv. SW786</strain>
    </source>
</reference>
<reference evidence="7" key="2">
    <citation type="submission" date="2021-01" db="UniProtKB">
        <authorList>
            <consortium name="EnsemblPlants"/>
        </authorList>
    </citation>
    <scope>IDENTIFICATION</scope>
</reference>
<comment type="similarity">
    <text evidence="2">Belongs to the major facilitator superfamily. Proton-dependent oligopeptide transporter (POT/PTR) (TC 2.A.17) family.</text>
</comment>
<dbReference type="RefSeq" id="XP_030969868.1">
    <property type="nucleotide sequence ID" value="XM_031114008.1"/>
</dbReference>
<dbReference type="CDD" id="cd17416">
    <property type="entry name" value="MFS_NPF1_2"/>
    <property type="match status" value="1"/>
</dbReference>
<dbReference type="InParanoid" id="A0A7N2LNJ3"/>
<feature type="transmembrane region" description="Helical" evidence="6">
    <location>
        <begin position="405"/>
        <end position="425"/>
    </location>
</feature>
<dbReference type="Proteomes" id="UP000594261">
    <property type="component" value="Chromosome 5"/>
</dbReference>
<dbReference type="GO" id="GO:0022857">
    <property type="term" value="F:transmembrane transporter activity"/>
    <property type="evidence" value="ECO:0007669"/>
    <property type="project" value="InterPro"/>
</dbReference>
<dbReference type="PANTHER" id="PTHR11654">
    <property type="entry name" value="OLIGOPEPTIDE TRANSPORTER-RELATED"/>
    <property type="match status" value="1"/>
</dbReference>
<dbReference type="FunCoup" id="A0A7N2LNJ3">
    <property type="interactions" value="492"/>
</dbReference>